<dbReference type="Proteomes" id="UP000477911">
    <property type="component" value="Unassembled WGS sequence"/>
</dbReference>
<name>A0A6L7GEJ8_9RHOB</name>
<evidence type="ECO:0000313" key="2">
    <source>
        <dbReference type="Proteomes" id="UP000477911"/>
    </source>
</evidence>
<sequence length="411" mass="45230">MQGDPCGVLWRMGEIGALDQILRDESLTNLLAENRMSACTEALNTIFQDARLRHLPDASELSVLNSPEAADLRNLPLETLKPSRYTFMQERVIDVTPDGVVIGRNDPFVKPPLKNLSDAPAALTIPFSDLAILKSPDGRLYPILPTAPDHDMSTVASVNPGSDSWHSFGSDSDPKAMSSEFYLRLRGVRASRLFSPMTKLKMKEYAGVGIVAFPRAPDGSLVKRATLLCEAFSLAMETVEFGSDRSFGPDKQVATIWPITPKATIAEHYGNGTPGGDDDISCAEAIERYDWREGSSALQQAADFYLSRGKNDVAERVGAADLDGPWLLAWAPGENKGSSADDVLVLAYDLSNVETELQAERVFQSWRITIERNADLWLKPQIANEHWTSAFVRFVNMLGANSDFYKLMIKG</sequence>
<protein>
    <submittedName>
        <fullName evidence="1">Uncharacterized protein</fullName>
    </submittedName>
</protein>
<evidence type="ECO:0000313" key="1">
    <source>
        <dbReference type="EMBL" id="MXN21173.1"/>
    </source>
</evidence>
<gene>
    <name evidence="1" type="ORF">GR170_25425</name>
</gene>
<dbReference type="AlphaFoldDB" id="A0A6L7GEJ8"/>
<dbReference type="RefSeq" id="WP_160897284.1">
    <property type="nucleotide sequence ID" value="NZ_WUMU01000052.1"/>
</dbReference>
<proteinExistence type="predicted"/>
<reference evidence="1 2" key="1">
    <citation type="submission" date="2019-12" db="EMBL/GenBank/DDBJ databases">
        <authorList>
            <person name="Li M."/>
        </authorList>
    </citation>
    <scope>NUCLEOTIDE SEQUENCE [LARGE SCALE GENOMIC DNA]</scope>
    <source>
        <strain evidence="1 2">GBMRC 2024</strain>
    </source>
</reference>
<organism evidence="1 2">
    <name type="scientific">Pseudooceanicola albus</name>
    <dbReference type="NCBI Taxonomy" id="2692189"/>
    <lineage>
        <taxon>Bacteria</taxon>
        <taxon>Pseudomonadati</taxon>
        <taxon>Pseudomonadota</taxon>
        <taxon>Alphaproteobacteria</taxon>
        <taxon>Rhodobacterales</taxon>
        <taxon>Paracoccaceae</taxon>
        <taxon>Pseudooceanicola</taxon>
    </lineage>
</organism>
<dbReference type="EMBL" id="WUMU01000052">
    <property type="protein sequence ID" value="MXN21173.1"/>
    <property type="molecule type" value="Genomic_DNA"/>
</dbReference>
<keyword evidence="2" id="KW-1185">Reference proteome</keyword>
<accession>A0A6L7GEJ8</accession>
<comment type="caution">
    <text evidence="1">The sequence shown here is derived from an EMBL/GenBank/DDBJ whole genome shotgun (WGS) entry which is preliminary data.</text>
</comment>